<feature type="region of interest" description="Disordered" evidence="15">
    <location>
        <begin position="1"/>
        <end position="53"/>
    </location>
</feature>
<evidence type="ECO:0000256" key="7">
    <source>
        <dbReference type="ARBA" id="ARBA00022490"/>
    </source>
</evidence>
<accession>A0A2U1J9E4</accession>
<dbReference type="InterPro" id="IPR003892">
    <property type="entry name" value="CUE"/>
</dbReference>
<feature type="compositionally biased region" description="Polar residues" evidence="15">
    <location>
        <begin position="145"/>
        <end position="179"/>
    </location>
</feature>
<feature type="compositionally biased region" description="Polar residues" evidence="15">
    <location>
        <begin position="517"/>
        <end position="535"/>
    </location>
</feature>
<evidence type="ECO:0000256" key="6">
    <source>
        <dbReference type="ARBA" id="ARBA00022454"/>
    </source>
</evidence>
<feature type="compositionally biased region" description="Basic and acidic residues" evidence="15">
    <location>
        <begin position="247"/>
        <end position="259"/>
    </location>
</feature>
<feature type="domain" description="CUE" evidence="16">
    <location>
        <begin position="62"/>
        <end position="105"/>
    </location>
</feature>
<evidence type="ECO:0000256" key="15">
    <source>
        <dbReference type="SAM" id="MobiDB-lite"/>
    </source>
</evidence>
<feature type="compositionally biased region" description="Polar residues" evidence="15">
    <location>
        <begin position="679"/>
        <end position="696"/>
    </location>
</feature>
<evidence type="ECO:0000256" key="13">
    <source>
        <dbReference type="ARBA" id="ARBA00023204"/>
    </source>
</evidence>
<dbReference type="PROSITE" id="PS51140">
    <property type="entry name" value="CUE"/>
    <property type="match status" value="1"/>
</dbReference>
<evidence type="ECO:0000256" key="5">
    <source>
        <dbReference type="ARBA" id="ARBA00020536"/>
    </source>
</evidence>
<feature type="region of interest" description="Disordered" evidence="15">
    <location>
        <begin position="111"/>
        <end position="288"/>
    </location>
</feature>
<feature type="compositionally biased region" description="Polar residues" evidence="15">
    <location>
        <begin position="40"/>
        <end position="53"/>
    </location>
</feature>
<dbReference type="InterPro" id="IPR041803">
    <property type="entry name" value="DEF1_CUE"/>
</dbReference>
<dbReference type="CDD" id="cd14368">
    <property type="entry name" value="CUE_DEF1_like"/>
    <property type="match status" value="1"/>
</dbReference>
<feature type="compositionally biased region" description="Polar residues" evidence="15">
    <location>
        <begin position="386"/>
        <end position="404"/>
    </location>
</feature>
<dbReference type="EMBL" id="MBFU01000136">
    <property type="protein sequence ID" value="PWA01730.1"/>
    <property type="molecule type" value="Genomic_DNA"/>
</dbReference>
<evidence type="ECO:0000256" key="10">
    <source>
        <dbReference type="ARBA" id="ARBA00022843"/>
    </source>
</evidence>
<comment type="subcellular location">
    <subcellularLocation>
        <location evidence="3">Chromosome</location>
        <location evidence="3">Telomere</location>
    </subcellularLocation>
    <subcellularLocation>
        <location evidence="2">Cytoplasm</location>
    </subcellularLocation>
    <subcellularLocation>
        <location evidence="1">Nucleus</location>
    </subcellularLocation>
</comment>
<feature type="compositionally biased region" description="Low complexity" evidence="15">
    <location>
        <begin position="884"/>
        <end position="899"/>
    </location>
</feature>
<feature type="region of interest" description="Disordered" evidence="15">
    <location>
        <begin position="653"/>
        <end position="696"/>
    </location>
</feature>
<dbReference type="GO" id="GO:0000781">
    <property type="term" value="C:chromosome, telomeric region"/>
    <property type="evidence" value="ECO:0007669"/>
    <property type="project" value="UniProtKB-SubCell"/>
</dbReference>
<evidence type="ECO:0000313" key="18">
    <source>
        <dbReference type="Proteomes" id="UP000245591"/>
    </source>
</evidence>
<keyword evidence="9" id="KW-0833">Ubl conjugation pathway</keyword>
<evidence type="ECO:0000256" key="12">
    <source>
        <dbReference type="ARBA" id="ARBA00023125"/>
    </source>
</evidence>
<keyword evidence="14" id="KW-0539">Nucleus</keyword>
<keyword evidence="11" id="KW-0779">Telomere</keyword>
<feature type="region of interest" description="Disordered" evidence="15">
    <location>
        <begin position="384"/>
        <end position="421"/>
    </location>
</feature>
<keyword evidence="6" id="KW-0158">Chromosome</keyword>
<organism evidence="17 18">
    <name type="scientific">Smittium angustum</name>
    <dbReference type="NCBI Taxonomy" id="133377"/>
    <lineage>
        <taxon>Eukaryota</taxon>
        <taxon>Fungi</taxon>
        <taxon>Fungi incertae sedis</taxon>
        <taxon>Zoopagomycota</taxon>
        <taxon>Kickxellomycotina</taxon>
        <taxon>Harpellomycetes</taxon>
        <taxon>Harpellales</taxon>
        <taxon>Legeriomycetaceae</taxon>
        <taxon>Smittium</taxon>
    </lineage>
</organism>
<evidence type="ECO:0000256" key="9">
    <source>
        <dbReference type="ARBA" id="ARBA00022786"/>
    </source>
</evidence>
<dbReference type="GO" id="GO:0005737">
    <property type="term" value="C:cytoplasm"/>
    <property type="evidence" value="ECO:0007669"/>
    <property type="project" value="UniProtKB-SubCell"/>
</dbReference>
<dbReference type="AlphaFoldDB" id="A0A2U1J9E4"/>
<name>A0A2U1J9E4_SMIAN</name>
<feature type="compositionally biased region" description="Polar residues" evidence="15">
    <location>
        <begin position="852"/>
        <end position="882"/>
    </location>
</feature>
<dbReference type="GO" id="GO:0003677">
    <property type="term" value="F:DNA binding"/>
    <property type="evidence" value="ECO:0007669"/>
    <property type="project" value="UniProtKB-KW"/>
</dbReference>
<proteinExistence type="inferred from homology"/>
<comment type="caution">
    <text evidence="17">The sequence shown here is derived from an EMBL/GenBank/DDBJ whole genome shotgun (WGS) entry which is preliminary data.</text>
</comment>
<evidence type="ECO:0000256" key="14">
    <source>
        <dbReference type="ARBA" id="ARBA00023242"/>
    </source>
</evidence>
<evidence type="ECO:0000256" key="1">
    <source>
        <dbReference type="ARBA" id="ARBA00004123"/>
    </source>
</evidence>
<keyword evidence="7" id="KW-0963">Cytoplasm</keyword>
<evidence type="ECO:0000256" key="11">
    <source>
        <dbReference type="ARBA" id="ARBA00022895"/>
    </source>
</evidence>
<keyword evidence="18" id="KW-1185">Reference proteome</keyword>
<evidence type="ECO:0000259" key="16">
    <source>
        <dbReference type="PROSITE" id="PS51140"/>
    </source>
</evidence>
<dbReference type="GO" id="GO:0043130">
    <property type="term" value="F:ubiquitin binding"/>
    <property type="evidence" value="ECO:0007669"/>
    <property type="project" value="InterPro"/>
</dbReference>
<feature type="compositionally biased region" description="Polar residues" evidence="15">
    <location>
        <begin position="1"/>
        <end position="23"/>
    </location>
</feature>
<feature type="region of interest" description="Disordered" evidence="15">
    <location>
        <begin position="852"/>
        <end position="901"/>
    </location>
</feature>
<dbReference type="GO" id="GO:0006281">
    <property type="term" value="P:DNA repair"/>
    <property type="evidence" value="ECO:0007669"/>
    <property type="project" value="UniProtKB-KW"/>
</dbReference>
<comment type="similarity">
    <text evidence="4">Belongs to the DEF1 family.</text>
</comment>
<reference evidence="17 18" key="1">
    <citation type="journal article" date="2018" name="MBio">
        <title>Comparative Genomics Reveals the Core Gene Toolbox for the Fungus-Insect Symbiosis.</title>
        <authorList>
            <person name="Wang Y."/>
            <person name="Stata M."/>
            <person name="Wang W."/>
            <person name="Stajich J.E."/>
            <person name="White M.M."/>
            <person name="Moncalvo J.M."/>
        </authorList>
    </citation>
    <scope>NUCLEOTIDE SEQUENCE [LARGE SCALE GENOMIC DNA]</scope>
    <source>
        <strain evidence="17 18">AUS-126-30</strain>
    </source>
</reference>
<keyword evidence="10" id="KW-0832">Ubl conjugation</keyword>
<gene>
    <name evidence="17" type="ORF">BB558_002146</name>
</gene>
<dbReference type="Pfam" id="PF02845">
    <property type="entry name" value="CUE"/>
    <property type="match status" value="1"/>
</dbReference>
<sequence length="915" mass="98205">MSSIDPIINSSRPARSYPSQNPSKSKRPAPRPQKPKDISPNIQNQSLSGLSQADHTIELKRKYNSQISTLAEVFPNWSEPDLIYALEEAEGDLEITIARITDGIACQWGEVKSRKDKKQQQQPKRTSRQGTKSALIPPVKHSQHRPSSTGPKKTSSEQNQNLPPTAPQKSSQDSPSVIHNPTPPSPQKPQNSKPLPAEKSSTTVNRNSHDTQKSSSNAPVKSGISWAKIAQRAVEPKAPPKLPSDASLDRASHQAKSKDSSSSAIGSASLSQSVTNTLESGDFDKGEDQKQAVENLADSETIEAESSQIEFAPTVLSKRSTENEHPLLSEVDSNLTFESIKQSHVKNRVTQQKEAVIMPPGSVSIDQLSLKFGNISTAIGHLHENPTVSDLPTESSNPTNQDQVPNKDRPIPTNEQPSHATNLVPNQQATQASIVGSQPESRSQAQNVIVGQGPLSTYAAMQQNHNPGQYQQGSVLAMPQGPLPNDFGSAMLYGFDAQRAQMMGYYNDNFGPGDSLSSTGASGVNASSPATAVNSSKDESQNQASVTSTATGQTGSTSATASSMMPSISATGQGVSPYPQQFQQPNNYQGLTGLPYYSPFYYGMGVMQPGSQYPNPGLGSSYNQPYMKQGMFPMYPNNMNALNMQQSQLQQLSMLQQQLQMSQPQSQHHQQSAHPQQPGMQQMKQNKPSTIQGNQTAQHVGLGTQRNVANVAVGQYGTYLNSQQGSNVPGSANINTFDHDATSGQSGQQQQYGFSNTQLPAFFNGPSKVSPVSGNAVGSVQPGKDMSGSSAKPAAGGLTTNQGAAVIGGTTFYGNPQQPGYSAQVSGGYPVGLGQNQQQLQSPQQFYANYGQNQQSTFPQPNPSHQHTQQHGVSSTYAQQPQYHVGHSLHGGSQQGSYQAYNQLRSNQPYWSGQN</sequence>
<evidence type="ECO:0000256" key="3">
    <source>
        <dbReference type="ARBA" id="ARBA00004574"/>
    </source>
</evidence>
<evidence type="ECO:0000313" key="17">
    <source>
        <dbReference type="EMBL" id="PWA01730.1"/>
    </source>
</evidence>
<feature type="compositionally biased region" description="Low complexity" evidence="15">
    <location>
        <begin position="653"/>
        <end position="678"/>
    </location>
</feature>
<feature type="compositionally biased region" description="Low complexity" evidence="15">
    <location>
        <begin position="543"/>
        <end position="586"/>
    </location>
</feature>
<dbReference type="GO" id="GO:0005634">
    <property type="term" value="C:nucleus"/>
    <property type="evidence" value="ECO:0007669"/>
    <property type="project" value="UniProtKB-SubCell"/>
</dbReference>
<keyword evidence="12" id="KW-0238">DNA-binding</keyword>
<keyword evidence="8" id="KW-0227">DNA damage</keyword>
<feature type="region of interest" description="Disordered" evidence="15">
    <location>
        <begin position="517"/>
        <end position="586"/>
    </location>
</feature>
<evidence type="ECO:0000256" key="2">
    <source>
        <dbReference type="ARBA" id="ARBA00004496"/>
    </source>
</evidence>
<keyword evidence="13" id="KW-0234">DNA repair</keyword>
<protein>
    <recommendedName>
        <fullName evidence="5">RNA polymerase II degradation factor 1</fullName>
    </recommendedName>
</protein>
<feature type="compositionally biased region" description="Low complexity" evidence="15">
    <location>
        <begin position="260"/>
        <end position="273"/>
    </location>
</feature>
<evidence type="ECO:0000256" key="8">
    <source>
        <dbReference type="ARBA" id="ARBA00022763"/>
    </source>
</evidence>
<evidence type="ECO:0000256" key="4">
    <source>
        <dbReference type="ARBA" id="ARBA00005491"/>
    </source>
</evidence>
<feature type="region of interest" description="Disordered" evidence="15">
    <location>
        <begin position="773"/>
        <end position="796"/>
    </location>
</feature>
<dbReference type="Proteomes" id="UP000245591">
    <property type="component" value="Unassembled WGS sequence"/>
</dbReference>